<dbReference type="GO" id="GO:0009002">
    <property type="term" value="F:serine-type D-Ala-D-Ala carboxypeptidase activity"/>
    <property type="evidence" value="ECO:0007669"/>
    <property type="project" value="InterPro"/>
</dbReference>
<keyword evidence="6" id="KW-0961">Cell wall biogenesis/degradation</keyword>
<reference evidence="12 13" key="1">
    <citation type="submission" date="2017-09" db="EMBL/GenBank/DDBJ databases">
        <title>Depth-based differentiation of microbial function through sediment-hosted aquifers and enrichment of novel symbionts in the deep terrestrial subsurface.</title>
        <authorList>
            <person name="Probst A.J."/>
            <person name="Ladd B."/>
            <person name="Jarett J.K."/>
            <person name="Geller-Mcgrath D.E."/>
            <person name="Sieber C.M."/>
            <person name="Emerson J.B."/>
            <person name="Anantharaman K."/>
            <person name="Thomas B.C."/>
            <person name="Malmstrom R."/>
            <person name="Stieglmeier M."/>
            <person name="Klingl A."/>
            <person name="Woyke T."/>
            <person name="Ryan C.M."/>
            <person name="Banfield J.F."/>
        </authorList>
    </citation>
    <scope>NUCLEOTIDE SEQUENCE [LARGE SCALE GENOMIC DNA]</scope>
    <source>
        <strain evidence="12">CG11_big_fil_rev_8_21_14_0_20_36_20</strain>
    </source>
</reference>
<dbReference type="AlphaFoldDB" id="A0A2H0NB09"/>
<comment type="caution">
    <text evidence="12">The sequence shown here is derived from an EMBL/GenBank/DDBJ whole genome shotgun (WGS) entry which is preliminary data.</text>
</comment>
<dbReference type="GO" id="GO:0006508">
    <property type="term" value="P:proteolysis"/>
    <property type="evidence" value="ECO:0007669"/>
    <property type="project" value="InterPro"/>
</dbReference>
<dbReference type="InterPro" id="IPR012338">
    <property type="entry name" value="Beta-lactam/transpept-like"/>
</dbReference>
<feature type="binding site" evidence="8">
    <location>
        <position position="254"/>
    </location>
    <ligand>
        <name>substrate</name>
    </ligand>
</feature>
<gene>
    <name evidence="12" type="ORF">COV55_05140</name>
</gene>
<dbReference type="Pfam" id="PF00768">
    <property type="entry name" value="Peptidase_S11"/>
    <property type="match status" value="1"/>
</dbReference>
<name>A0A2H0NB09_9BACT</name>
<accession>A0A2H0NB09</accession>
<evidence type="ECO:0000256" key="9">
    <source>
        <dbReference type="RuleBase" id="RU004016"/>
    </source>
</evidence>
<dbReference type="Proteomes" id="UP000230564">
    <property type="component" value="Unassembled WGS sequence"/>
</dbReference>
<evidence type="ECO:0000256" key="3">
    <source>
        <dbReference type="ARBA" id="ARBA00022801"/>
    </source>
</evidence>
<comment type="similarity">
    <text evidence="1 9">Belongs to the peptidase S11 family.</text>
</comment>
<evidence type="ECO:0000256" key="1">
    <source>
        <dbReference type="ARBA" id="ARBA00007164"/>
    </source>
</evidence>
<keyword evidence="3" id="KW-0378">Hydrolase</keyword>
<dbReference type="InterPro" id="IPR018044">
    <property type="entry name" value="Peptidase_S11"/>
</dbReference>
<dbReference type="GO" id="GO:0009252">
    <property type="term" value="P:peptidoglycan biosynthetic process"/>
    <property type="evidence" value="ECO:0007669"/>
    <property type="project" value="UniProtKB-KW"/>
</dbReference>
<evidence type="ECO:0000256" key="10">
    <source>
        <dbReference type="SAM" id="SignalP"/>
    </source>
</evidence>
<keyword evidence="4" id="KW-0133">Cell shape</keyword>
<dbReference type="PRINTS" id="PR00725">
    <property type="entry name" value="DADACBPTASE1"/>
</dbReference>
<feature type="active site" description="Proton acceptor" evidence="7">
    <location>
        <position position="97"/>
    </location>
</feature>
<dbReference type="InterPro" id="IPR001967">
    <property type="entry name" value="Peptidase_S11_N"/>
</dbReference>
<organism evidence="12 13">
    <name type="scientific">Candidatus Komeilibacteria bacterium CG11_big_fil_rev_8_21_14_0_20_36_20</name>
    <dbReference type="NCBI Taxonomy" id="1974477"/>
    <lineage>
        <taxon>Bacteria</taxon>
        <taxon>Candidatus Komeiliibacteriota</taxon>
    </lineage>
</organism>
<dbReference type="PANTHER" id="PTHR21581">
    <property type="entry name" value="D-ALANYL-D-ALANINE CARBOXYPEPTIDASE"/>
    <property type="match status" value="1"/>
</dbReference>
<evidence type="ECO:0000256" key="7">
    <source>
        <dbReference type="PIRSR" id="PIRSR618044-1"/>
    </source>
</evidence>
<feature type="active site" description="Acyl-ester intermediate" evidence="7">
    <location>
        <position position="94"/>
    </location>
</feature>
<dbReference type="GO" id="GO:0071555">
    <property type="term" value="P:cell wall organization"/>
    <property type="evidence" value="ECO:0007669"/>
    <property type="project" value="UniProtKB-KW"/>
</dbReference>
<keyword evidence="5" id="KW-0573">Peptidoglycan synthesis</keyword>
<dbReference type="Gene3D" id="3.40.710.10">
    <property type="entry name" value="DD-peptidase/beta-lactamase superfamily"/>
    <property type="match status" value="1"/>
</dbReference>
<feature type="chain" id="PRO_5013567623" description="Peptidase S11 D-alanyl-D-alanine carboxypeptidase A N-terminal domain-containing protein" evidence="10">
    <location>
        <begin position="24"/>
        <end position="308"/>
    </location>
</feature>
<dbReference type="PANTHER" id="PTHR21581:SF6">
    <property type="entry name" value="TRAFFICKING PROTEIN PARTICLE COMPLEX SUBUNIT 12"/>
    <property type="match status" value="1"/>
</dbReference>
<evidence type="ECO:0000313" key="13">
    <source>
        <dbReference type="Proteomes" id="UP000230564"/>
    </source>
</evidence>
<feature type="active site" evidence="7">
    <location>
        <position position="149"/>
    </location>
</feature>
<protein>
    <recommendedName>
        <fullName evidence="11">Peptidase S11 D-alanyl-D-alanine carboxypeptidase A N-terminal domain-containing protein</fullName>
    </recommendedName>
</protein>
<evidence type="ECO:0000313" key="12">
    <source>
        <dbReference type="EMBL" id="PIR06080.1"/>
    </source>
</evidence>
<evidence type="ECO:0000259" key="11">
    <source>
        <dbReference type="Pfam" id="PF00768"/>
    </source>
</evidence>
<evidence type="ECO:0000256" key="2">
    <source>
        <dbReference type="ARBA" id="ARBA00022729"/>
    </source>
</evidence>
<keyword evidence="2 10" id="KW-0732">Signal</keyword>
<sequence>MNIWVLISSLILSLGLTASPVHHLPTMILTEDEGVNQIVLEDKVLTGNYQSVPHKIDNKSLGVKVTAESAVVLDLSTGAVLWQKNAEQSRSMASITKLMTALVFLEHNPGWQTTVTFQEIDETNGGTAHILRGETVSVKNLFYTALIASDNNSTNALVRSTGLSHEEFIKLMNQKAQELELLHTSFTGVTGLNDNNQSTALEIAQLAKIAFANEDIKSATSRKTYSFIALSGQAHKIYSTNRSLDDYLKVVAGKTGFITASGYCLVDEIRGNEEQEIIVVILGSETHEDRFQDMKILAAWVLDNFVWS</sequence>
<evidence type="ECO:0000256" key="6">
    <source>
        <dbReference type="ARBA" id="ARBA00023316"/>
    </source>
</evidence>
<proteinExistence type="inferred from homology"/>
<dbReference type="GO" id="GO:0008360">
    <property type="term" value="P:regulation of cell shape"/>
    <property type="evidence" value="ECO:0007669"/>
    <property type="project" value="UniProtKB-KW"/>
</dbReference>
<feature type="domain" description="Peptidase S11 D-alanyl-D-alanine carboxypeptidase A N-terminal" evidence="11">
    <location>
        <begin position="64"/>
        <end position="285"/>
    </location>
</feature>
<dbReference type="SUPFAM" id="SSF56601">
    <property type="entry name" value="beta-lactamase/transpeptidase-like"/>
    <property type="match status" value="1"/>
</dbReference>
<evidence type="ECO:0000256" key="5">
    <source>
        <dbReference type="ARBA" id="ARBA00022984"/>
    </source>
</evidence>
<evidence type="ECO:0000256" key="8">
    <source>
        <dbReference type="PIRSR" id="PIRSR618044-2"/>
    </source>
</evidence>
<feature type="signal peptide" evidence="10">
    <location>
        <begin position="1"/>
        <end position="23"/>
    </location>
</feature>
<evidence type="ECO:0000256" key="4">
    <source>
        <dbReference type="ARBA" id="ARBA00022960"/>
    </source>
</evidence>
<dbReference type="EMBL" id="PCWQ01000023">
    <property type="protein sequence ID" value="PIR06080.1"/>
    <property type="molecule type" value="Genomic_DNA"/>
</dbReference>